<dbReference type="InterPro" id="IPR014776">
    <property type="entry name" value="4pyrrole_Mease_sub2"/>
</dbReference>
<comment type="pathway">
    <text evidence="1">Cofactor biosynthesis; adenosylcobalamin biosynthesis.</text>
</comment>
<dbReference type="PANTHER" id="PTHR43467">
    <property type="entry name" value="COBALT-PRECORRIN-2 C(20)-METHYLTRANSFERASE"/>
    <property type="match status" value="1"/>
</dbReference>
<proteinExistence type="predicted"/>
<keyword evidence="3 6" id="KW-0489">Methyltransferase</keyword>
<dbReference type="GO" id="GO:0043819">
    <property type="term" value="F:precorrin-6A synthase (deacetylating) activity"/>
    <property type="evidence" value="ECO:0007669"/>
    <property type="project" value="UniProtKB-EC"/>
</dbReference>
<evidence type="ECO:0000313" key="9">
    <source>
        <dbReference type="Proteomes" id="UP001429580"/>
    </source>
</evidence>
<reference evidence="8 9" key="1">
    <citation type="submission" date="2020-03" db="EMBL/GenBank/DDBJ databases">
        <title>Genomic Encyclopedia of Type Strains, Phase IV (KMG-IV): sequencing the most valuable type-strain genomes for metagenomic binning, comparative biology and taxonomic classification.</title>
        <authorList>
            <person name="Goeker M."/>
        </authorList>
    </citation>
    <scope>NUCLEOTIDE SEQUENCE [LARGE SCALE GENOMIC DNA]</scope>
    <source>
        <strain evidence="8 9">DSM 103870</strain>
    </source>
</reference>
<dbReference type="EC" id="2.1.1.152" evidence="6"/>
<evidence type="ECO:0000256" key="3">
    <source>
        <dbReference type="ARBA" id="ARBA00022603"/>
    </source>
</evidence>
<accession>A0ABX0UZU8</accession>
<dbReference type="PANTHER" id="PTHR43467:SF1">
    <property type="entry name" value="PRECORRIN-6A SYNTHASE [DEACETYLATING]"/>
    <property type="match status" value="1"/>
</dbReference>
<dbReference type="Pfam" id="PF00590">
    <property type="entry name" value="TP_methylase"/>
    <property type="match status" value="1"/>
</dbReference>
<dbReference type="NCBIfam" id="TIGR02434">
    <property type="entry name" value="CobF"/>
    <property type="match status" value="1"/>
</dbReference>
<keyword evidence="2" id="KW-0169">Cobalamin biosynthesis</keyword>
<dbReference type="PIRSF" id="PIRSF036525">
    <property type="entry name" value="CobF"/>
    <property type="match status" value="1"/>
</dbReference>
<dbReference type="Proteomes" id="UP001429580">
    <property type="component" value="Unassembled WGS sequence"/>
</dbReference>
<comment type="function">
    <text evidence="6">Catalyzes the methylation of C-1 in precorrin-5 and the subsequent extrusion of acetic acid from the resulting intermediate to form cobalt-precorrin-6A.</text>
</comment>
<feature type="domain" description="Tetrapyrrole methylase" evidence="7">
    <location>
        <begin position="4"/>
        <end position="225"/>
    </location>
</feature>
<keyword evidence="5 6" id="KW-0949">S-adenosyl-L-methionine</keyword>
<protein>
    <recommendedName>
        <fullName evidence="6">Precorrin-6A synthase [deacetylating]</fullName>
        <ecNumber evidence="6">2.1.1.152</ecNumber>
    </recommendedName>
</protein>
<organism evidence="8 9">
    <name type="scientific">Pseudochelatococcus lubricantis</name>
    <dbReference type="NCBI Taxonomy" id="1538102"/>
    <lineage>
        <taxon>Bacteria</taxon>
        <taxon>Pseudomonadati</taxon>
        <taxon>Pseudomonadota</taxon>
        <taxon>Alphaproteobacteria</taxon>
        <taxon>Hyphomicrobiales</taxon>
        <taxon>Chelatococcaceae</taxon>
        <taxon>Pseudochelatococcus</taxon>
    </lineage>
</organism>
<comment type="caution">
    <text evidence="8">The sequence shown here is derived from an EMBL/GenBank/DDBJ whole genome shotgun (WGS) entry which is preliminary data.</text>
</comment>
<evidence type="ECO:0000259" key="7">
    <source>
        <dbReference type="Pfam" id="PF00590"/>
    </source>
</evidence>
<evidence type="ECO:0000256" key="2">
    <source>
        <dbReference type="ARBA" id="ARBA00022573"/>
    </source>
</evidence>
<dbReference type="CDD" id="cd11643">
    <property type="entry name" value="Precorrin-6A-synthase"/>
    <property type="match status" value="1"/>
</dbReference>
<sequence length="252" mass="27511">MRHIVVIGIGSGNPEHMTVQGINALNRADIVLIPQKGEEKAELASLRRAICARYLTNPRTRLVPFDLPVRDAARADYREGVDDWHAAIAATYRTLLAAHLAEDGTAALLVWGDPSLYDSTLRIIERLRAGADFAIDHTVIPGIASPQALAASFRMPLNTIGGAVHVTTGRRLAREGFPDNADTALVMLDGDMSFRHLAGDDFDIFWGAYLGMADETVISGRLADVAETIAATRAGLRGRNGWIMDIYLLRRR</sequence>
<dbReference type="Gene3D" id="3.40.1010.10">
    <property type="entry name" value="Cobalt-precorrin-4 Transmethylase, Domain 1"/>
    <property type="match status" value="1"/>
</dbReference>
<evidence type="ECO:0000256" key="6">
    <source>
        <dbReference type="PIRNR" id="PIRNR036525"/>
    </source>
</evidence>
<keyword evidence="9" id="KW-1185">Reference proteome</keyword>
<dbReference type="InterPro" id="IPR000878">
    <property type="entry name" value="4pyrrol_Mease"/>
</dbReference>
<gene>
    <name evidence="8" type="ORF">FHS82_001734</name>
</gene>
<evidence type="ECO:0000256" key="5">
    <source>
        <dbReference type="ARBA" id="ARBA00022691"/>
    </source>
</evidence>
<keyword evidence="4 6" id="KW-0808">Transferase</keyword>
<dbReference type="InterPro" id="IPR012797">
    <property type="entry name" value="CobF"/>
</dbReference>
<dbReference type="InterPro" id="IPR014777">
    <property type="entry name" value="4pyrrole_Mease_sub1"/>
</dbReference>
<dbReference type="RefSeq" id="WP_166950961.1">
    <property type="nucleotide sequence ID" value="NZ_JAASQI010000003.1"/>
</dbReference>
<dbReference type="EMBL" id="JAASQI010000003">
    <property type="protein sequence ID" value="NIJ57898.1"/>
    <property type="molecule type" value="Genomic_DNA"/>
</dbReference>
<evidence type="ECO:0000313" key="8">
    <source>
        <dbReference type="EMBL" id="NIJ57898.1"/>
    </source>
</evidence>
<dbReference type="InterPro" id="IPR035996">
    <property type="entry name" value="4pyrrol_Methylase_sf"/>
</dbReference>
<dbReference type="Gene3D" id="3.30.950.10">
    <property type="entry name" value="Methyltransferase, Cobalt-precorrin-4 Transmethylase, Domain 2"/>
    <property type="match status" value="1"/>
</dbReference>
<dbReference type="GO" id="GO:0032259">
    <property type="term" value="P:methylation"/>
    <property type="evidence" value="ECO:0007669"/>
    <property type="project" value="UniProtKB-KW"/>
</dbReference>
<dbReference type="SUPFAM" id="SSF53790">
    <property type="entry name" value="Tetrapyrrole methylase"/>
    <property type="match status" value="1"/>
</dbReference>
<evidence type="ECO:0000256" key="4">
    <source>
        <dbReference type="ARBA" id="ARBA00022679"/>
    </source>
</evidence>
<name>A0ABX0UZU8_9HYPH</name>
<comment type="catalytic activity">
    <reaction evidence="6">
        <text>precorrin-5 + S-adenosyl-L-methionine + H2O = precorrin-6A + acetate + S-adenosyl-L-homocysteine + 2 H(+)</text>
        <dbReference type="Rhea" id="RHEA:18261"/>
        <dbReference type="ChEBI" id="CHEBI:15377"/>
        <dbReference type="ChEBI" id="CHEBI:15378"/>
        <dbReference type="ChEBI" id="CHEBI:30089"/>
        <dbReference type="ChEBI" id="CHEBI:57856"/>
        <dbReference type="ChEBI" id="CHEBI:59789"/>
        <dbReference type="ChEBI" id="CHEBI:77871"/>
        <dbReference type="ChEBI" id="CHEBI:77872"/>
        <dbReference type="EC" id="2.1.1.152"/>
    </reaction>
</comment>
<evidence type="ECO:0000256" key="1">
    <source>
        <dbReference type="ARBA" id="ARBA00004953"/>
    </source>
</evidence>